<evidence type="ECO:0000256" key="12">
    <source>
        <dbReference type="HAMAP-Rule" id="MF_01261"/>
    </source>
</evidence>
<comment type="caution">
    <text evidence="14">The sequence shown here is derived from an EMBL/GenBank/DDBJ whole genome shotgun (WGS) entry which is preliminary data.</text>
</comment>
<dbReference type="AlphaFoldDB" id="A0A5C8ZLD6"/>
<dbReference type="OrthoDB" id="9805698at2"/>
<comment type="domain">
    <text evidence="12">Comprises two domains: an N-terminal domain containing the nucleotidyltransferase activity and a C-terminal HD domain associated with both phosphodiesterase and phosphatase activities.</text>
</comment>
<feature type="binding site" evidence="12">
    <location>
        <position position="91"/>
    </location>
    <ligand>
        <name>ATP</name>
        <dbReference type="ChEBI" id="CHEBI:30616"/>
    </ligand>
</feature>
<dbReference type="Pfam" id="PF12627">
    <property type="entry name" value="PolyA_pol_RNAbd"/>
    <property type="match status" value="1"/>
</dbReference>
<evidence type="ECO:0000256" key="5">
    <source>
        <dbReference type="ARBA" id="ARBA00022723"/>
    </source>
</evidence>
<evidence type="ECO:0000256" key="2">
    <source>
        <dbReference type="ARBA" id="ARBA00022679"/>
    </source>
</evidence>
<dbReference type="InterPro" id="IPR050124">
    <property type="entry name" value="tRNA_CCA-adding_enzyme"/>
</dbReference>
<comment type="miscellaneous">
    <text evidence="12">A single active site specifically recognizes both ATP and CTP and is responsible for their addition.</text>
</comment>
<accession>A0A5C8ZLD6</accession>
<dbReference type="GO" id="GO:0005524">
    <property type="term" value="F:ATP binding"/>
    <property type="evidence" value="ECO:0007669"/>
    <property type="project" value="UniProtKB-UniRule"/>
</dbReference>
<dbReference type="GO" id="GO:0016791">
    <property type="term" value="F:phosphatase activity"/>
    <property type="evidence" value="ECO:0007669"/>
    <property type="project" value="UniProtKB-UniRule"/>
</dbReference>
<dbReference type="EC" id="2.7.7.72" evidence="12"/>
<evidence type="ECO:0000256" key="9">
    <source>
        <dbReference type="ARBA" id="ARBA00022840"/>
    </source>
</evidence>
<dbReference type="SUPFAM" id="SSF81301">
    <property type="entry name" value="Nucleotidyltransferase"/>
    <property type="match status" value="1"/>
</dbReference>
<keyword evidence="7 12" id="KW-0692">RNA repair</keyword>
<dbReference type="SUPFAM" id="SSF81891">
    <property type="entry name" value="Poly A polymerase C-terminal region-like"/>
    <property type="match status" value="1"/>
</dbReference>
<dbReference type="EMBL" id="VRYZ01000009">
    <property type="protein sequence ID" value="TXS89396.1"/>
    <property type="molecule type" value="Genomic_DNA"/>
</dbReference>
<comment type="similarity">
    <text evidence="12">Belongs to the tRNA nucleotidyltransferase/poly(A) polymerase family. Bacterial CCA-adding enzyme type 1 subfamily.</text>
</comment>
<evidence type="ECO:0000259" key="13">
    <source>
        <dbReference type="PROSITE" id="PS51831"/>
    </source>
</evidence>
<feature type="binding site" evidence="12">
    <location>
        <position position="23"/>
    </location>
    <ligand>
        <name>Mg(2+)</name>
        <dbReference type="ChEBI" id="CHEBI:18420"/>
    </ligand>
</feature>
<comment type="catalytic activity">
    <reaction evidence="12">
        <text>a tRNA precursor + 2 CTP + ATP = a tRNA with a 3' CCA end + 3 diphosphate</text>
        <dbReference type="Rhea" id="RHEA:14433"/>
        <dbReference type="Rhea" id="RHEA-COMP:10465"/>
        <dbReference type="Rhea" id="RHEA-COMP:10468"/>
        <dbReference type="ChEBI" id="CHEBI:30616"/>
        <dbReference type="ChEBI" id="CHEBI:33019"/>
        <dbReference type="ChEBI" id="CHEBI:37563"/>
        <dbReference type="ChEBI" id="CHEBI:74896"/>
        <dbReference type="ChEBI" id="CHEBI:83071"/>
        <dbReference type="EC" id="2.7.7.72"/>
    </reaction>
</comment>
<feature type="binding site" evidence="12">
    <location>
        <position position="140"/>
    </location>
    <ligand>
        <name>CTP</name>
        <dbReference type="ChEBI" id="CHEBI:37563"/>
    </ligand>
</feature>
<feature type="binding site" evidence="12">
    <location>
        <position position="137"/>
    </location>
    <ligand>
        <name>CTP</name>
        <dbReference type="ChEBI" id="CHEBI:37563"/>
    </ligand>
</feature>
<keyword evidence="15" id="KW-1185">Reference proteome</keyword>
<dbReference type="Gene3D" id="3.30.460.10">
    <property type="entry name" value="Beta Polymerase, domain 2"/>
    <property type="match status" value="1"/>
</dbReference>
<keyword evidence="11 12" id="KW-0694">RNA-binding</keyword>
<name>A0A5C8ZLD6_9GAMM</name>
<dbReference type="Gene3D" id="1.10.3090.10">
    <property type="entry name" value="cca-adding enzyme, domain 2"/>
    <property type="match status" value="1"/>
</dbReference>
<comment type="catalytic activity">
    <reaction evidence="12">
        <text>a tRNA with a 3' CCA end + 2 CTP + ATP = a tRNA with a 3' CCACCA end + 3 diphosphate</text>
        <dbReference type="Rhea" id="RHEA:76235"/>
        <dbReference type="Rhea" id="RHEA-COMP:10468"/>
        <dbReference type="Rhea" id="RHEA-COMP:18655"/>
        <dbReference type="ChEBI" id="CHEBI:30616"/>
        <dbReference type="ChEBI" id="CHEBI:33019"/>
        <dbReference type="ChEBI" id="CHEBI:37563"/>
        <dbReference type="ChEBI" id="CHEBI:83071"/>
        <dbReference type="ChEBI" id="CHEBI:195187"/>
    </reaction>
</comment>
<dbReference type="GO" id="GO:0042245">
    <property type="term" value="P:RNA repair"/>
    <property type="evidence" value="ECO:0007669"/>
    <property type="project" value="UniProtKB-KW"/>
</dbReference>
<feature type="binding site" evidence="12">
    <location>
        <position position="91"/>
    </location>
    <ligand>
        <name>CTP</name>
        <dbReference type="ChEBI" id="CHEBI:37563"/>
    </ligand>
</feature>
<dbReference type="Proteomes" id="UP000321933">
    <property type="component" value="Unassembled WGS sequence"/>
</dbReference>
<evidence type="ECO:0000313" key="15">
    <source>
        <dbReference type="Proteomes" id="UP000321933"/>
    </source>
</evidence>
<feature type="binding site" evidence="12">
    <location>
        <position position="8"/>
    </location>
    <ligand>
        <name>ATP</name>
        <dbReference type="ChEBI" id="CHEBI:30616"/>
    </ligand>
</feature>
<organism evidence="14 15">
    <name type="scientific">Parahaliea aestuarii</name>
    <dbReference type="NCBI Taxonomy" id="1852021"/>
    <lineage>
        <taxon>Bacteria</taxon>
        <taxon>Pseudomonadati</taxon>
        <taxon>Pseudomonadota</taxon>
        <taxon>Gammaproteobacteria</taxon>
        <taxon>Cellvibrionales</taxon>
        <taxon>Halieaceae</taxon>
        <taxon>Parahaliea</taxon>
    </lineage>
</organism>
<keyword evidence="10 12" id="KW-0460">Magnesium</keyword>
<dbReference type="GO" id="GO:0000049">
    <property type="term" value="F:tRNA binding"/>
    <property type="evidence" value="ECO:0007669"/>
    <property type="project" value="UniProtKB-UniRule"/>
</dbReference>
<proteinExistence type="inferred from homology"/>
<dbReference type="GO" id="GO:0000287">
    <property type="term" value="F:magnesium ion binding"/>
    <property type="evidence" value="ECO:0007669"/>
    <property type="project" value="UniProtKB-UniRule"/>
</dbReference>
<comment type="function">
    <text evidence="12">Catalyzes the addition and repair of the essential 3'-terminal CCA sequence in tRNAs without using a nucleic acid template. Adds these three nucleotides in the order of C, C, and A to the tRNA nucleotide-73, using CTP and ATP as substrates and producing inorganic pyrophosphate. tRNA 3'-terminal CCA addition is required both for tRNA processing and repair. Also involved in tRNA surveillance by mediating tandem CCA addition to generate a CCACCA at the 3' terminus of unstable tRNAs. While stable tRNAs receive only 3'-terminal CCA, unstable tRNAs are marked with CCACCA and rapidly degraded.</text>
</comment>
<dbReference type="HAMAP" id="MF_01262">
    <property type="entry name" value="CCA_bact_type2"/>
    <property type="match status" value="1"/>
</dbReference>
<comment type="subunit">
    <text evidence="12">Monomer. Can also form homodimers and oligomers.</text>
</comment>
<feature type="binding site" evidence="12">
    <location>
        <position position="137"/>
    </location>
    <ligand>
        <name>ATP</name>
        <dbReference type="ChEBI" id="CHEBI:30616"/>
    </ligand>
</feature>
<dbReference type="InterPro" id="IPR012006">
    <property type="entry name" value="CCA_bact"/>
</dbReference>
<reference evidence="14 15" key="1">
    <citation type="submission" date="2019-08" db="EMBL/GenBank/DDBJ databases">
        <title>Parahaliea maris sp. nov., isolated from the surface seawater.</title>
        <authorList>
            <person name="Liu Y."/>
        </authorList>
    </citation>
    <scope>NUCLEOTIDE SEQUENCE [LARGE SCALE GENOMIC DNA]</scope>
    <source>
        <strain evidence="14 15">S2-26</strain>
    </source>
</reference>
<dbReference type="GO" id="GO:0004112">
    <property type="term" value="F:cyclic-nucleotide phosphodiesterase activity"/>
    <property type="evidence" value="ECO:0007669"/>
    <property type="project" value="UniProtKB-UniRule"/>
</dbReference>
<dbReference type="Pfam" id="PF01743">
    <property type="entry name" value="PolyA_pol"/>
    <property type="match status" value="1"/>
</dbReference>
<evidence type="ECO:0000256" key="10">
    <source>
        <dbReference type="ARBA" id="ARBA00022842"/>
    </source>
</evidence>
<evidence type="ECO:0000256" key="11">
    <source>
        <dbReference type="ARBA" id="ARBA00022884"/>
    </source>
</evidence>
<protein>
    <recommendedName>
        <fullName evidence="12">Multifunctional CCA protein</fullName>
    </recommendedName>
    <domain>
        <recommendedName>
            <fullName evidence="12">CCA-adding enzyme</fullName>
            <ecNumber evidence="12">2.7.7.72</ecNumber>
        </recommendedName>
        <alternativeName>
            <fullName evidence="12">CCA tRNA nucleotidyltransferase</fullName>
        </alternativeName>
        <alternativeName>
            <fullName evidence="12">tRNA CCA-pyrophosphorylase</fullName>
        </alternativeName>
        <alternativeName>
            <fullName evidence="12">tRNA adenylyl-/cytidylyl-transferase</fullName>
        </alternativeName>
        <alternativeName>
            <fullName evidence="12">tRNA nucleotidyltransferase</fullName>
        </alternativeName>
        <alternativeName>
            <fullName evidence="12">tRNA-NT</fullName>
        </alternativeName>
    </domain>
    <domain>
        <recommendedName>
            <fullName evidence="12">2'-nucleotidase</fullName>
            <ecNumber evidence="12">3.1.3.-</ecNumber>
        </recommendedName>
    </domain>
    <domain>
        <recommendedName>
            <fullName evidence="12">2',3'-cyclic phosphodiesterase</fullName>
            <ecNumber evidence="12">3.1.4.-</ecNumber>
        </recommendedName>
    </domain>
    <domain>
        <recommendedName>
            <fullName evidence="12">Phosphatase</fullName>
        </recommendedName>
    </domain>
</protein>
<dbReference type="InterPro" id="IPR006674">
    <property type="entry name" value="HD_domain"/>
</dbReference>
<feature type="binding site" evidence="12">
    <location>
        <position position="11"/>
    </location>
    <ligand>
        <name>CTP</name>
        <dbReference type="ChEBI" id="CHEBI:37563"/>
    </ligand>
</feature>
<dbReference type="InterPro" id="IPR002646">
    <property type="entry name" value="PolA_pol_head_dom"/>
</dbReference>
<dbReference type="InterPro" id="IPR043519">
    <property type="entry name" value="NT_sf"/>
</dbReference>
<dbReference type="NCBIfam" id="NF008137">
    <property type="entry name" value="PRK10885.1"/>
    <property type="match status" value="1"/>
</dbReference>
<evidence type="ECO:0000256" key="1">
    <source>
        <dbReference type="ARBA" id="ARBA00022596"/>
    </source>
</evidence>
<dbReference type="CDD" id="cd00077">
    <property type="entry name" value="HDc"/>
    <property type="match status" value="1"/>
</dbReference>
<feature type="binding site" evidence="12">
    <location>
        <position position="140"/>
    </location>
    <ligand>
        <name>ATP</name>
        <dbReference type="ChEBI" id="CHEBI:30616"/>
    </ligand>
</feature>
<keyword evidence="5 12" id="KW-0479">Metal-binding</keyword>
<dbReference type="GO" id="GO:0001680">
    <property type="term" value="P:tRNA 3'-terminal CCA addition"/>
    <property type="evidence" value="ECO:0007669"/>
    <property type="project" value="UniProtKB-UniRule"/>
</dbReference>
<gene>
    <name evidence="12" type="primary">cca</name>
    <name evidence="14" type="ORF">FVW59_17930</name>
</gene>
<dbReference type="GO" id="GO:0004810">
    <property type="term" value="F:CCA tRNA nucleotidyltransferase activity"/>
    <property type="evidence" value="ECO:0007669"/>
    <property type="project" value="UniProtKB-UniRule"/>
</dbReference>
<keyword evidence="4 12" id="KW-0548">Nucleotidyltransferase</keyword>
<feature type="binding site" evidence="12">
    <location>
        <position position="8"/>
    </location>
    <ligand>
        <name>CTP</name>
        <dbReference type="ChEBI" id="CHEBI:37563"/>
    </ligand>
</feature>
<keyword evidence="3 12" id="KW-0819">tRNA processing</keyword>
<keyword evidence="1 12" id="KW-0533">Nickel</keyword>
<evidence type="ECO:0000256" key="7">
    <source>
        <dbReference type="ARBA" id="ARBA00022800"/>
    </source>
</evidence>
<dbReference type="InterPro" id="IPR003607">
    <property type="entry name" value="HD/PDEase_dom"/>
</dbReference>
<dbReference type="HAMAP" id="MF_01261">
    <property type="entry name" value="CCA_bact_type1"/>
    <property type="match status" value="1"/>
</dbReference>
<keyword evidence="9 12" id="KW-0067">ATP-binding</keyword>
<dbReference type="PANTHER" id="PTHR47545">
    <property type="entry name" value="MULTIFUNCTIONAL CCA PROTEIN"/>
    <property type="match status" value="1"/>
</dbReference>
<evidence type="ECO:0000256" key="6">
    <source>
        <dbReference type="ARBA" id="ARBA00022741"/>
    </source>
</evidence>
<dbReference type="Pfam" id="PF01966">
    <property type="entry name" value="HD"/>
    <property type="match status" value="1"/>
</dbReference>
<keyword evidence="6 12" id="KW-0547">Nucleotide-binding</keyword>
<comment type="cofactor">
    <cofactor evidence="12">
        <name>Mg(2+)</name>
        <dbReference type="ChEBI" id="CHEBI:18420"/>
    </cofactor>
    <text evidence="12">Magnesium is required for nucleotidyltransferase activity.</text>
</comment>
<evidence type="ECO:0000313" key="14">
    <source>
        <dbReference type="EMBL" id="TXS89396.1"/>
    </source>
</evidence>
<feature type="domain" description="HD" evidence="13">
    <location>
        <begin position="228"/>
        <end position="329"/>
    </location>
</feature>
<dbReference type="PROSITE" id="PS51831">
    <property type="entry name" value="HD"/>
    <property type="match status" value="1"/>
</dbReference>
<dbReference type="GO" id="GO:0160016">
    <property type="term" value="F:CCACCA tRNA nucleotidyltransferase activity"/>
    <property type="evidence" value="ECO:0007669"/>
    <property type="project" value="RHEA"/>
</dbReference>
<evidence type="ECO:0000256" key="4">
    <source>
        <dbReference type="ARBA" id="ARBA00022695"/>
    </source>
</evidence>
<dbReference type="RefSeq" id="WP_148065757.1">
    <property type="nucleotide sequence ID" value="NZ_VRYZ01000009.1"/>
</dbReference>
<dbReference type="PANTHER" id="PTHR47545:SF1">
    <property type="entry name" value="MULTIFUNCTIONAL CCA PROTEIN"/>
    <property type="match status" value="1"/>
</dbReference>
<comment type="cofactor">
    <cofactor evidence="12">
        <name>Ni(2+)</name>
        <dbReference type="ChEBI" id="CHEBI:49786"/>
    </cofactor>
    <text evidence="12">Nickel for phosphatase activity.</text>
</comment>
<evidence type="ECO:0000256" key="3">
    <source>
        <dbReference type="ARBA" id="ARBA00022694"/>
    </source>
</evidence>
<keyword evidence="2 12" id="KW-0808">Transferase</keyword>
<keyword evidence="12" id="KW-0511">Multifunctional enzyme</keyword>
<evidence type="ECO:0000256" key="8">
    <source>
        <dbReference type="ARBA" id="ARBA00022801"/>
    </source>
</evidence>
<feature type="binding site" evidence="12">
    <location>
        <position position="11"/>
    </location>
    <ligand>
        <name>ATP</name>
        <dbReference type="ChEBI" id="CHEBI:30616"/>
    </ligand>
</feature>
<dbReference type="EC" id="3.1.4.-" evidence="12"/>
<keyword evidence="8 12" id="KW-0378">Hydrolase</keyword>
<sequence length="415" mass="46120">MQTYLVGGAVRDALLDYPVTERDWVVVGARPEEMLDQGYQQVGKDFPVFLHPRTKEEYALARTERKQGHGYTGFAVHCDPAVTLEEDLLRRDLTINAMAQTAEGEIVDPYGGQQDLQARLLRHVSPAFTEDPLRVLRVARFAARYAHLGFTVAEETRRLMAEIVDAGELAHLPAERIWVETDRALGERNPEVFIEVLRNCGALAALLPEVDALFGVPQRAEYHPEIDSGIHTLMVLQQAARLSPDTAVRFAALVHDLGKATTPEDVLPRHIAHEHRGVPLVKAVCQRLKVPNRHRDLALSVCEYHLLCHTARGLRGKTLLKLLRNTGALRRPQDFEHFLLACEADARGRKGLEDQPYPQADYLRRAAGAAASVNAADFAGRELQGKALGDAIAAEQIRRLDALRDTPGNREADHG</sequence>
<feature type="binding site" evidence="12">
    <location>
        <position position="21"/>
    </location>
    <ligand>
        <name>Mg(2+)</name>
        <dbReference type="ChEBI" id="CHEBI:18420"/>
    </ligand>
</feature>
<dbReference type="EC" id="3.1.3.-" evidence="12"/>
<dbReference type="PIRSF" id="PIRSF000813">
    <property type="entry name" value="CCA_bact"/>
    <property type="match status" value="1"/>
</dbReference>
<dbReference type="InterPro" id="IPR032828">
    <property type="entry name" value="PolyA_RNA-bd"/>
</dbReference>